<proteinExistence type="predicted"/>
<gene>
    <name evidence="1" type="ORF">FAP39_10750</name>
</gene>
<dbReference type="EMBL" id="SULI01000011">
    <property type="protein sequence ID" value="TKZ20553.1"/>
    <property type="molecule type" value="Genomic_DNA"/>
</dbReference>
<organism evidence="1 2">
    <name type="scientific">Shimia litoralis</name>
    <dbReference type="NCBI Taxonomy" id="420403"/>
    <lineage>
        <taxon>Bacteria</taxon>
        <taxon>Pseudomonadati</taxon>
        <taxon>Pseudomonadota</taxon>
        <taxon>Alphaproteobacteria</taxon>
        <taxon>Rhodobacterales</taxon>
        <taxon>Roseobacteraceae</taxon>
    </lineage>
</organism>
<reference evidence="1 2" key="1">
    <citation type="submission" date="2019-04" db="EMBL/GenBank/DDBJ databases">
        <title>Genome sequence of Pelagicola litoralis CL-ES2.</title>
        <authorList>
            <person name="Cao J."/>
        </authorList>
    </citation>
    <scope>NUCLEOTIDE SEQUENCE [LARGE SCALE GENOMIC DNA]</scope>
    <source>
        <strain evidence="1 2">CL-ES2</strain>
    </source>
</reference>
<comment type="caution">
    <text evidence="1">The sequence shown here is derived from an EMBL/GenBank/DDBJ whole genome shotgun (WGS) entry which is preliminary data.</text>
</comment>
<dbReference type="RefSeq" id="WP_138016397.1">
    <property type="nucleotide sequence ID" value="NZ_SULI01000011.1"/>
</dbReference>
<name>A0A4U7N4S4_9RHOB</name>
<protein>
    <submittedName>
        <fullName evidence="1">Uncharacterized protein</fullName>
    </submittedName>
</protein>
<dbReference type="OrthoDB" id="7842085at2"/>
<keyword evidence="2" id="KW-1185">Reference proteome</keyword>
<evidence type="ECO:0000313" key="1">
    <source>
        <dbReference type="EMBL" id="TKZ20553.1"/>
    </source>
</evidence>
<accession>A0A4U7N4S4</accession>
<dbReference type="Proteomes" id="UP000306575">
    <property type="component" value="Unassembled WGS sequence"/>
</dbReference>
<evidence type="ECO:0000313" key="2">
    <source>
        <dbReference type="Proteomes" id="UP000306575"/>
    </source>
</evidence>
<dbReference type="AlphaFoldDB" id="A0A4U7N4S4"/>
<sequence length="222" mass="25714">MEIAPFTKARCPDLARFLDDCCETPLSFESEFPIMQSAANHIHLWALEYWADHHDWIDQAYRTKFAESILARWRSRLKGYQPYQTHGFRLYLYEDMAPTVSVVAETERGCPYGGALTFVPRVADVMARYDHQSWAQNFSQTGSINPEHVLAAIRRHNGSIGKPTAQTLGLQVGALRKVIEWYDLTEEVNRLRKHFGRRPAQFRSEEMPPAFHIWEEKLPAGY</sequence>